<protein>
    <submittedName>
        <fullName evidence="2">Uncharacterized protein</fullName>
    </submittedName>
</protein>
<dbReference type="STRING" id="1642818.AWE51_02955"/>
<organism evidence="2 3">
    <name type="scientific">Aquimarina aggregata</name>
    <dbReference type="NCBI Taxonomy" id="1642818"/>
    <lineage>
        <taxon>Bacteria</taxon>
        <taxon>Pseudomonadati</taxon>
        <taxon>Bacteroidota</taxon>
        <taxon>Flavobacteriia</taxon>
        <taxon>Flavobacteriales</taxon>
        <taxon>Flavobacteriaceae</taxon>
        <taxon>Aquimarina</taxon>
    </lineage>
</organism>
<feature type="transmembrane region" description="Helical" evidence="1">
    <location>
        <begin position="20"/>
        <end position="39"/>
    </location>
</feature>
<comment type="caution">
    <text evidence="2">The sequence shown here is derived from an EMBL/GenBank/DDBJ whole genome shotgun (WGS) entry which is preliminary data.</text>
</comment>
<sequence>MSNRKFEILVLENRNGLSKYGGIISLVIIGLLVFGIFWVKIPEYQKVIITTNSVAKVTLNQSNISKKSGDSIVVRNDKQESKVLIIDTINIQNGKTTLFFKLLDSDLETAAYKLIVKEVSLFESLISPFFKAENPSKS</sequence>
<dbReference type="RefSeq" id="WP_066310106.1">
    <property type="nucleotide sequence ID" value="NZ_CANLSS010000001.1"/>
</dbReference>
<keyword evidence="1" id="KW-0472">Membrane</keyword>
<keyword evidence="3" id="KW-1185">Reference proteome</keyword>
<keyword evidence="1" id="KW-0812">Transmembrane</keyword>
<accession>A0A163CHI3</accession>
<dbReference type="AlphaFoldDB" id="A0A163CHI3"/>
<evidence type="ECO:0000256" key="1">
    <source>
        <dbReference type="SAM" id="Phobius"/>
    </source>
</evidence>
<reference evidence="2 3" key="1">
    <citation type="submission" date="2016-01" db="EMBL/GenBank/DDBJ databases">
        <title>The draft genome sequence of Aquimarina sp. RZW4-3-2.</title>
        <authorList>
            <person name="Wang Y."/>
        </authorList>
    </citation>
    <scope>NUCLEOTIDE SEQUENCE [LARGE SCALE GENOMIC DNA]</scope>
    <source>
        <strain evidence="2 3">RZW4-3-2</strain>
    </source>
</reference>
<name>A0A163CHI3_9FLAO</name>
<dbReference type="Proteomes" id="UP000076715">
    <property type="component" value="Unassembled WGS sequence"/>
</dbReference>
<evidence type="ECO:0000313" key="2">
    <source>
        <dbReference type="EMBL" id="KZS42417.1"/>
    </source>
</evidence>
<dbReference type="EMBL" id="LQRT01000002">
    <property type="protein sequence ID" value="KZS42417.1"/>
    <property type="molecule type" value="Genomic_DNA"/>
</dbReference>
<gene>
    <name evidence="2" type="ORF">AWE51_02955</name>
</gene>
<evidence type="ECO:0000313" key="3">
    <source>
        <dbReference type="Proteomes" id="UP000076715"/>
    </source>
</evidence>
<keyword evidence="1" id="KW-1133">Transmembrane helix</keyword>
<proteinExistence type="predicted"/>